<reference evidence="1" key="1">
    <citation type="journal article" date="2013" name="Genetics">
        <title>The draft genome and transcriptome of Panagrellus redivivus are shaped by the harsh demands of a free-living lifestyle.</title>
        <authorList>
            <person name="Srinivasan J."/>
            <person name="Dillman A.R."/>
            <person name="Macchietto M.G."/>
            <person name="Heikkinen L."/>
            <person name="Lakso M."/>
            <person name="Fracchia K.M."/>
            <person name="Antoshechkin I."/>
            <person name="Mortazavi A."/>
            <person name="Wong G."/>
            <person name="Sternberg P.W."/>
        </authorList>
    </citation>
    <scope>NUCLEOTIDE SEQUENCE [LARGE SCALE GENOMIC DNA]</scope>
    <source>
        <strain evidence="1">MT8872</strain>
    </source>
</reference>
<dbReference type="Proteomes" id="UP000492821">
    <property type="component" value="Unassembled WGS sequence"/>
</dbReference>
<protein>
    <submittedName>
        <fullName evidence="2">HTH La-type RNA-binding domain-containing protein</fullName>
    </submittedName>
</protein>
<reference evidence="2" key="2">
    <citation type="submission" date="2020-10" db="UniProtKB">
        <authorList>
            <consortium name="WormBaseParasite"/>
        </authorList>
    </citation>
    <scope>IDENTIFICATION</scope>
</reference>
<evidence type="ECO:0000313" key="2">
    <source>
        <dbReference type="WBParaSite" id="Pan_g6469.t1"/>
    </source>
</evidence>
<organism evidence="1 2">
    <name type="scientific">Panagrellus redivivus</name>
    <name type="common">Microworm</name>
    <dbReference type="NCBI Taxonomy" id="6233"/>
    <lineage>
        <taxon>Eukaryota</taxon>
        <taxon>Metazoa</taxon>
        <taxon>Ecdysozoa</taxon>
        <taxon>Nematoda</taxon>
        <taxon>Chromadorea</taxon>
        <taxon>Rhabditida</taxon>
        <taxon>Tylenchina</taxon>
        <taxon>Panagrolaimomorpha</taxon>
        <taxon>Panagrolaimoidea</taxon>
        <taxon>Panagrolaimidae</taxon>
        <taxon>Panagrellus</taxon>
    </lineage>
</organism>
<name>A0A7E4W3P5_PANRE</name>
<sequence>MLPLEISTFVHPHLHQKMPPRRSPSFPAVSTWIEAFAEAECASLKEFYVYNALPSIIEIDKDVFLKFFFKAQPDDFLINFSISEKTEPDSISDGLKHLFDEHFEYAEIDHSIEKNSVFIRLRNNPYTLRDG</sequence>
<proteinExistence type="predicted"/>
<keyword evidence="1" id="KW-1185">Reference proteome</keyword>
<dbReference type="AlphaFoldDB" id="A0A7E4W3P5"/>
<evidence type="ECO:0000313" key="1">
    <source>
        <dbReference type="Proteomes" id="UP000492821"/>
    </source>
</evidence>
<dbReference type="WBParaSite" id="Pan_g6469.t1">
    <property type="protein sequence ID" value="Pan_g6469.t1"/>
    <property type="gene ID" value="Pan_g6469"/>
</dbReference>
<accession>A0A7E4W3P5</accession>